<keyword evidence="3" id="KW-1185">Reference proteome</keyword>
<sequence>MANPERNPSGSTTSYQEGQTTPTCMGVVISSGKNLARTAIKITKKRCKSEYPMNSHPRFAIRKALGSVI</sequence>
<organism evidence="2 3">
    <name type="scientific">Sclerotinia sclerotiorum (strain ATCC 18683 / 1980 / Ss-1)</name>
    <name type="common">White mold</name>
    <name type="synonym">Whetzelinia sclerotiorum</name>
    <dbReference type="NCBI Taxonomy" id="665079"/>
    <lineage>
        <taxon>Eukaryota</taxon>
        <taxon>Fungi</taxon>
        <taxon>Dikarya</taxon>
        <taxon>Ascomycota</taxon>
        <taxon>Pezizomycotina</taxon>
        <taxon>Leotiomycetes</taxon>
        <taxon>Helotiales</taxon>
        <taxon>Sclerotiniaceae</taxon>
        <taxon>Sclerotinia</taxon>
    </lineage>
</organism>
<name>A7E7H2_SCLS1</name>
<protein>
    <submittedName>
        <fullName evidence="2">Uncharacterized protein</fullName>
    </submittedName>
</protein>
<dbReference type="HOGENOM" id="CLU_2777443_0_0_1"/>
<dbReference type="KEGG" id="ssl:SS1G_01250"/>
<dbReference type="EMBL" id="CH476622">
    <property type="protein sequence ID" value="EDN96324.1"/>
    <property type="molecule type" value="Genomic_DNA"/>
</dbReference>
<dbReference type="AlphaFoldDB" id="A7E7H2"/>
<dbReference type="RefSeq" id="XP_001597056.1">
    <property type="nucleotide sequence ID" value="XM_001597006.1"/>
</dbReference>
<dbReference type="GeneID" id="5493628"/>
<dbReference type="Proteomes" id="UP000001312">
    <property type="component" value="Unassembled WGS sequence"/>
</dbReference>
<reference evidence="3" key="1">
    <citation type="journal article" date="2011" name="PLoS Genet.">
        <title>Genomic analysis of the necrotrophic fungal pathogens Sclerotinia sclerotiorum and Botrytis cinerea.</title>
        <authorList>
            <person name="Amselem J."/>
            <person name="Cuomo C.A."/>
            <person name="van Kan J.A."/>
            <person name="Viaud M."/>
            <person name="Benito E.P."/>
            <person name="Couloux A."/>
            <person name="Coutinho P.M."/>
            <person name="de Vries R.P."/>
            <person name="Dyer P.S."/>
            <person name="Fillinger S."/>
            <person name="Fournier E."/>
            <person name="Gout L."/>
            <person name="Hahn M."/>
            <person name="Kohn L."/>
            <person name="Lapalu N."/>
            <person name="Plummer K.M."/>
            <person name="Pradier J.M."/>
            <person name="Quevillon E."/>
            <person name="Sharon A."/>
            <person name="Simon A."/>
            <person name="ten Have A."/>
            <person name="Tudzynski B."/>
            <person name="Tudzynski P."/>
            <person name="Wincker P."/>
            <person name="Andrew M."/>
            <person name="Anthouard V."/>
            <person name="Beever R.E."/>
            <person name="Beffa R."/>
            <person name="Benoit I."/>
            <person name="Bouzid O."/>
            <person name="Brault B."/>
            <person name="Chen Z."/>
            <person name="Choquer M."/>
            <person name="Collemare J."/>
            <person name="Cotton P."/>
            <person name="Danchin E.G."/>
            <person name="Da Silva C."/>
            <person name="Gautier A."/>
            <person name="Giraud C."/>
            <person name="Giraud T."/>
            <person name="Gonzalez C."/>
            <person name="Grossetete S."/>
            <person name="Guldener U."/>
            <person name="Henrissat B."/>
            <person name="Howlett B.J."/>
            <person name="Kodira C."/>
            <person name="Kretschmer M."/>
            <person name="Lappartient A."/>
            <person name="Leroch M."/>
            <person name="Levis C."/>
            <person name="Mauceli E."/>
            <person name="Neuveglise C."/>
            <person name="Oeser B."/>
            <person name="Pearson M."/>
            <person name="Poulain J."/>
            <person name="Poussereau N."/>
            <person name="Quesneville H."/>
            <person name="Rascle C."/>
            <person name="Schumacher J."/>
            <person name="Segurens B."/>
            <person name="Sexton A."/>
            <person name="Silva E."/>
            <person name="Sirven C."/>
            <person name="Soanes D.M."/>
            <person name="Talbot N.J."/>
            <person name="Templeton M."/>
            <person name="Yandava C."/>
            <person name="Yarden O."/>
            <person name="Zeng Q."/>
            <person name="Rollins J.A."/>
            <person name="Lebrun M.H."/>
            <person name="Dickman M."/>
        </authorList>
    </citation>
    <scope>NUCLEOTIDE SEQUENCE [LARGE SCALE GENOMIC DNA]</scope>
    <source>
        <strain evidence="3">ATCC 18683 / 1980 / Ss-1</strain>
    </source>
</reference>
<accession>A7E7H2</accession>
<evidence type="ECO:0000256" key="1">
    <source>
        <dbReference type="SAM" id="MobiDB-lite"/>
    </source>
</evidence>
<evidence type="ECO:0000313" key="2">
    <source>
        <dbReference type="EMBL" id="EDN96324.1"/>
    </source>
</evidence>
<feature type="region of interest" description="Disordered" evidence="1">
    <location>
        <begin position="1"/>
        <end position="22"/>
    </location>
</feature>
<gene>
    <name evidence="2" type="ORF">SS1G_01250</name>
</gene>
<evidence type="ECO:0000313" key="3">
    <source>
        <dbReference type="Proteomes" id="UP000001312"/>
    </source>
</evidence>
<dbReference type="InParanoid" id="A7E7H2"/>
<proteinExistence type="predicted"/>